<gene>
    <name evidence="1" type="ORF">K3G42_025290</name>
</gene>
<keyword evidence="2" id="KW-1185">Reference proteome</keyword>
<evidence type="ECO:0000313" key="2">
    <source>
        <dbReference type="Proteomes" id="UP000827872"/>
    </source>
</evidence>
<comment type="caution">
    <text evidence="1">The sequence shown here is derived from an EMBL/GenBank/DDBJ whole genome shotgun (WGS) entry which is preliminary data.</text>
</comment>
<protein>
    <submittedName>
        <fullName evidence="1">Uncharacterized protein</fullName>
    </submittedName>
</protein>
<evidence type="ECO:0000313" key="1">
    <source>
        <dbReference type="EMBL" id="KAH8007730.1"/>
    </source>
</evidence>
<name>A0ACB8FQ79_9SAUR</name>
<reference evidence="1" key="1">
    <citation type="submission" date="2021-08" db="EMBL/GenBank/DDBJ databases">
        <title>The first chromosome-level gecko genome reveals the dynamic sex chromosomes of Neotropical dwarf geckos (Sphaerodactylidae: Sphaerodactylus).</title>
        <authorList>
            <person name="Pinto B.J."/>
            <person name="Keating S.E."/>
            <person name="Gamble T."/>
        </authorList>
    </citation>
    <scope>NUCLEOTIDE SEQUENCE</scope>
    <source>
        <strain evidence="1">TG3544</strain>
    </source>
</reference>
<accession>A0ACB8FQ79</accession>
<dbReference type="Proteomes" id="UP000827872">
    <property type="component" value="Linkage Group LG06"/>
</dbReference>
<dbReference type="EMBL" id="CM037619">
    <property type="protein sequence ID" value="KAH8007730.1"/>
    <property type="molecule type" value="Genomic_DNA"/>
</dbReference>
<proteinExistence type="predicted"/>
<sequence>MDIPAGVPTPAPPDSTAPRPQQAASVSNPGGGRRPEPDQGGAADDRTEPSPGRGRKPQGEVGNCRGARWQGGSRRSEVAAESKKTKRRAKCELPPGPRQKAPLHQLSRPAPLFDLAAENVIICVKVSGLTPEVCFVAGP</sequence>
<organism evidence="1 2">
    <name type="scientific">Sphaerodactylus townsendi</name>
    <dbReference type="NCBI Taxonomy" id="933632"/>
    <lineage>
        <taxon>Eukaryota</taxon>
        <taxon>Metazoa</taxon>
        <taxon>Chordata</taxon>
        <taxon>Craniata</taxon>
        <taxon>Vertebrata</taxon>
        <taxon>Euteleostomi</taxon>
        <taxon>Lepidosauria</taxon>
        <taxon>Squamata</taxon>
        <taxon>Bifurcata</taxon>
        <taxon>Gekkota</taxon>
        <taxon>Sphaerodactylidae</taxon>
        <taxon>Sphaerodactylus</taxon>
    </lineage>
</organism>